<dbReference type="AlphaFoldDB" id="A0A2I0WTD4"/>
<keyword evidence="1" id="KW-0175">Coiled coil</keyword>
<accession>A0A2I0WTD4</accession>
<reference evidence="3 4" key="1">
    <citation type="journal article" date="2016" name="Sci. Rep.">
        <title>The Dendrobium catenatum Lindl. genome sequence provides insights into polysaccharide synthase, floral development and adaptive evolution.</title>
        <authorList>
            <person name="Zhang G.Q."/>
            <person name="Xu Q."/>
            <person name="Bian C."/>
            <person name="Tsai W.C."/>
            <person name="Yeh C.M."/>
            <person name="Liu K.W."/>
            <person name="Yoshida K."/>
            <person name="Zhang L.S."/>
            <person name="Chang S.B."/>
            <person name="Chen F."/>
            <person name="Shi Y."/>
            <person name="Su Y.Y."/>
            <person name="Zhang Y.Q."/>
            <person name="Chen L.J."/>
            <person name="Yin Y."/>
            <person name="Lin M."/>
            <person name="Huang H."/>
            <person name="Deng H."/>
            <person name="Wang Z.W."/>
            <person name="Zhu S.L."/>
            <person name="Zhao X."/>
            <person name="Deng C."/>
            <person name="Niu S.C."/>
            <person name="Huang J."/>
            <person name="Wang M."/>
            <person name="Liu G.H."/>
            <person name="Yang H.J."/>
            <person name="Xiao X.J."/>
            <person name="Hsiao Y.Y."/>
            <person name="Wu W.L."/>
            <person name="Chen Y.Y."/>
            <person name="Mitsuda N."/>
            <person name="Ohme-Takagi M."/>
            <person name="Luo Y.B."/>
            <person name="Van de Peer Y."/>
            <person name="Liu Z.J."/>
        </authorList>
    </citation>
    <scope>NUCLEOTIDE SEQUENCE [LARGE SCALE GENOMIC DNA]</scope>
    <source>
        <tissue evidence="3">The whole plant</tissue>
    </source>
</reference>
<evidence type="ECO:0000256" key="1">
    <source>
        <dbReference type="SAM" id="Coils"/>
    </source>
</evidence>
<dbReference type="EMBL" id="KZ502442">
    <property type="protein sequence ID" value="PKU78920.1"/>
    <property type="molecule type" value="Genomic_DNA"/>
</dbReference>
<keyword evidence="4" id="KW-1185">Reference proteome</keyword>
<evidence type="ECO:0000313" key="3">
    <source>
        <dbReference type="EMBL" id="PKU78920.1"/>
    </source>
</evidence>
<proteinExistence type="predicted"/>
<evidence type="ECO:0000313" key="4">
    <source>
        <dbReference type="Proteomes" id="UP000233837"/>
    </source>
</evidence>
<dbReference type="PANTHER" id="PTHR34121">
    <property type="entry name" value="MYOSIN-11"/>
    <property type="match status" value="1"/>
</dbReference>
<reference evidence="3 4" key="2">
    <citation type="journal article" date="2017" name="Nature">
        <title>The Apostasia genome and the evolution of orchids.</title>
        <authorList>
            <person name="Zhang G.Q."/>
            <person name="Liu K.W."/>
            <person name="Li Z."/>
            <person name="Lohaus R."/>
            <person name="Hsiao Y.Y."/>
            <person name="Niu S.C."/>
            <person name="Wang J.Y."/>
            <person name="Lin Y.C."/>
            <person name="Xu Q."/>
            <person name="Chen L.J."/>
            <person name="Yoshida K."/>
            <person name="Fujiwara S."/>
            <person name="Wang Z.W."/>
            <person name="Zhang Y.Q."/>
            <person name="Mitsuda N."/>
            <person name="Wang M."/>
            <person name="Liu G.H."/>
            <person name="Pecoraro L."/>
            <person name="Huang H.X."/>
            <person name="Xiao X.J."/>
            <person name="Lin M."/>
            <person name="Wu X.Y."/>
            <person name="Wu W.L."/>
            <person name="Chen Y.Y."/>
            <person name="Chang S.B."/>
            <person name="Sakamoto S."/>
            <person name="Ohme-Takagi M."/>
            <person name="Yagi M."/>
            <person name="Zeng S.J."/>
            <person name="Shen C.Y."/>
            <person name="Yeh C.M."/>
            <person name="Luo Y.B."/>
            <person name="Tsai W.C."/>
            <person name="Van de Peer Y."/>
            <person name="Liu Z.J."/>
        </authorList>
    </citation>
    <scope>NUCLEOTIDE SEQUENCE [LARGE SCALE GENOMIC DNA]</scope>
    <source>
        <tissue evidence="3">The whole plant</tissue>
    </source>
</reference>
<dbReference type="Proteomes" id="UP000233837">
    <property type="component" value="Unassembled WGS sequence"/>
</dbReference>
<dbReference type="STRING" id="906689.A0A2I0WTD4"/>
<feature type="region of interest" description="Disordered" evidence="2">
    <location>
        <begin position="583"/>
        <end position="632"/>
    </location>
</feature>
<feature type="compositionally biased region" description="Polar residues" evidence="2">
    <location>
        <begin position="598"/>
        <end position="623"/>
    </location>
</feature>
<evidence type="ECO:0000256" key="2">
    <source>
        <dbReference type="SAM" id="MobiDB-lite"/>
    </source>
</evidence>
<name>A0A2I0WTD4_9ASPA</name>
<dbReference type="OrthoDB" id="2019255at2759"/>
<gene>
    <name evidence="3" type="ORF">MA16_Dca000264</name>
</gene>
<dbReference type="PANTHER" id="PTHR34121:SF1">
    <property type="entry name" value="FILAMIN-A-INTERACTING PROTEIN 1"/>
    <property type="match status" value="1"/>
</dbReference>
<sequence>MSWLKSAVNKAVEVSGKHNLTRTVRNYADTVVHQAGQAVAGGAKILQDRMGIKNYRGFKQTVRRLEEAAVSCRGQERVQLLRRWLPALKVTEHLSGGPADVKSPEELRPSEETKKFTSMLFFDSDMEGEPMKFRDVFLHSQAVEGITLSMILEAPNEEEVSLLLEIFGLCFTGGKEVHNAIISSIQDLAKAFSSYQDEVLVKREELLQFAQGAVSGLKLNADVARLDAEVAKLRQSIGGIKSLQISSSESQDKTSEKATLLTMEALKDALAEVRLCSRIEALLLKKKIINPGDSPEIHYQKVDKLKVLAESLANSSSKAEKRILDNKYQKEEALNFRASKANEVDEIEKELIAEIAVLEKQRDQLEAELKKVTISLNAAYSRLNKTREERDQFDEASDKIVLHLKSKEDELSKSIVSCKVEADIVRTWINFLEDTWILQSSYTEMKEKQTDDELEKWGNYLSTLIKFRLSALKDELLPSISRLGTFIDNLKKFNERSDGDHDILKETNPKKFLEEEYLEAERKIVTAFSLADHMKEMFYAEPRYQSRKDDPEINELFNEIEKIRADFNSTERPILEIEALEEKQHRHSHIAEPIPSPKSANESPKSPKFISNESSKLKSISTEQQHDPESELAKFEKEFGNFGSDFSNEEVGVWEFDELEEELRSEADK</sequence>
<feature type="coiled-coil region" evidence="1">
    <location>
        <begin position="341"/>
        <end position="382"/>
    </location>
</feature>
<organism evidence="3 4">
    <name type="scientific">Dendrobium catenatum</name>
    <dbReference type="NCBI Taxonomy" id="906689"/>
    <lineage>
        <taxon>Eukaryota</taxon>
        <taxon>Viridiplantae</taxon>
        <taxon>Streptophyta</taxon>
        <taxon>Embryophyta</taxon>
        <taxon>Tracheophyta</taxon>
        <taxon>Spermatophyta</taxon>
        <taxon>Magnoliopsida</taxon>
        <taxon>Liliopsida</taxon>
        <taxon>Asparagales</taxon>
        <taxon>Orchidaceae</taxon>
        <taxon>Epidendroideae</taxon>
        <taxon>Malaxideae</taxon>
        <taxon>Dendrobiinae</taxon>
        <taxon>Dendrobium</taxon>
    </lineage>
</organism>
<protein>
    <submittedName>
        <fullName evidence="3">Uncharacterized protein</fullName>
    </submittedName>
</protein>